<dbReference type="InterPro" id="IPR018110">
    <property type="entry name" value="Mandel_Rmase/mucon_lact_enz_CS"/>
</dbReference>
<dbReference type="Pfam" id="PF02746">
    <property type="entry name" value="MR_MLE_N"/>
    <property type="match status" value="1"/>
</dbReference>
<reference evidence="6" key="1">
    <citation type="submission" date="2020-05" db="EMBL/GenBank/DDBJ databases">
        <authorList>
            <person name="Chiriac C."/>
            <person name="Salcher M."/>
            <person name="Ghai R."/>
            <person name="Kavagutti S V."/>
        </authorList>
    </citation>
    <scope>NUCLEOTIDE SEQUENCE</scope>
</reference>
<dbReference type="EMBL" id="CAFAAN010000018">
    <property type="protein sequence ID" value="CAB4811670.1"/>
    <property type="molecule type" value="Genomic_DNA"/>
</dbReference>
<dbReference type="InterPro" id="IPR029065">
    <property type="entry name" value="Enolase_C-like"/>
</dbReference>
<dbReference type="SMART" id="SM00922">
    <property type="entry name" value="MR_MLE"/>
    <property type="match status" value="1"/>
</dbReference>
<dbReference type="Pfam" id="PF13378">
    <property type="entry name" value="MR_MLE_C"/>
    <property type="match status" value="1"/>
</dbReference>
<comment type="cofactor">
    <cofactor evidence="1">
        <name>Mg(2+)</name>
        <dbReference type="ChEBI" id="CHEBI:18420"/>
    </cofactor>
</comment>
<dbReference type="InterPro" id="IPR013341">
    <property type="entry name" value="Mandelate_racemase_N_dom"/>
</dbReference>
<dbReference type="AlphaFoldDB" id="A0A6J6YQE4"/>
<dbReference type="Gene3D" id="3.30.390.10">
    <property type="entry name" value="Enolase-like, N-terminal domain"/>
    <property type="match status" value="1"/>
</dbReference>
<evidence type="ECO:0000259" key="4">
    <source>
        <dbReference type="SMART" id="SM00922"/>
    </source>
</evidence>
<dbReference type="GO" id="GO:0009063">
    <property type="term" value="P:amino acid catabolic process"/>
    <property type="evidence" value="ECO:0007669"/>
    <property type="project" value="InterPro"/>
</dbReference>
<dbReference type="SFLD" id="SFLDS00001">
    <property type="entry name" value="Enolase"/>
    <property type="match status" value="1"/>
</dbReference>
<gene>
    <name evidence="5" type="ORF">UFOPK2772_01269</name>
    <name evidence="6" type="ORF">UFOPK3027_01375</name>
</gene>
<dbReference type="EMBL" id="CAEZYT010000119">
    <property type="protein sequence ID" value="CAB4745253.1"/>
    <property type="molecule type" value="Genomic_DNA"/>
</dbReference>
<dbReference type="FunFam" id="3.20.20.120:FF:000005">
    <property type="entry name" value="Putative L-rhamnonate dehydratase"/>
    <property type="match status" value="1"/>
</dbReference>
<feature type="domain" description="Mandelate racemase/muconate lactonizing enzyme C-terminal" evidence="4">
    <location>
        <begin position="166"/>
        <end position="269"/>
    </location>
</feature>
<dbReference type="InterPro" id="IPR036849">
    <property type="entry name" value="Enolase-like_C_sf"/>
</dbReference>
<dbReference type="GO" id="GO:0016836">
    <property type="term" value="F:hydro-lyase activity"/>
    <property type="evidence" value="ECO:0007669"/>
    <property type="project" value="TreeGrafter"/>
</dbReference>
<proteinExistence type="predicted"/>
<organism evidence="6">
    <name type="scientific">freshwater metagenome</name>
    <dbReference type="NCBI Taxonomy" id="449393"/>
    <lineage>
        <taxon>unclassified sequences</taxon>
        <taxon>metagenomes</taxon>
        <taxon>ecological metagenomes</taxon>
    </lineage>
</organism>
<evidence type="ECO:0000313" key="5">
    <source>
        <dbReference type="EMBL" id="CAB4745253.1"/>
    </source>
</evidence>
<sequence>MSKHKVVRITVTNVNDEKIGGEALDPTVPWLCTPLTHFSDYRKRPKDYAGQVGFVIVEIETDSGIIGVGSCGTANSGIKRIIEDHFAPLVIGEDPFKVELIWSKLYRSSARFGRRGVAISAISGIDIALWDIMGKALNAPVYDLLGGKTRDEIQVYASRMYALKDLDALKDEARGYVKEGFTMLKQRFGFGPADGVKGMKGNIALIKAVREAVGDEVEVAADAYMGWDLEYAIKMERELRPYGLKWIEEALMPHDVNGYARLCSISQTPISHGEHSYTRWDFQEIIEKGAAHILQPDVNRVGGITEARKIWAMAAAKDLPVVPHGNDLHNLHLVFSQVNTPYTEYFPAVSEGGYSHFWNLFEGNPIAKDGKIAISDKPGLGYTLDHNMLATLSLKE</sequence>
<evidence type="ECO:0000256" key="2">
    <source>
        <dbReference type="ARBA" id="ARBA00022723"/>
    </source>
</evidence>
<dbReference type="SUPFAM" id="SSF51604">
    <property type="entry name" value="Enolase C-terminal domain-like"/>
    <property type="match status" value="1"/>
</dbReference>
<evidence type="ECO:0000256" key="1">
    <source>
        <dbReference type="ARBA" id="ARBA00001946"/>
    </source>
</evidence>
<dbReference type="GO" id="GO:0016052">
    <property type="term" value="P:carbohydrate catabolic process"/>
    <property type="evidence" value="ECO:0007669"/>
    <property type="project" value="TreeGrafter"/>
</dbReference>
<dbReference type="PANTHER" id="PTHR13794">
    <property type="entry name" value="ENOLASE SUPERFAMILY, MANDELATE RACEMASE"/>
    <property type="match status" value="1"/>
</dbReference>
<dbReference type="InterPro" id="IPR029017">
    <property type="entry name" value="Enolase-like_N"/>
</dbReference>
<accession>A0A6J6YQE4</accession>
<keyword evidence="3" id="KW-0460">Magnesium</keyword>
<dbReference type="InterPro" id="IPR013342">
    <property type="entry name" value="Mandelate_racemase_C"/>
</dbReference>
<keyword evidence="2" id="KW-0479">Metal-binding</keyword>
<dbReference type="GO" id="GO:0000287">
    <property type="term" value="F:magnesium ion binding"/>
    <property type="evidence" value="ECO:0007669"/>
    <property type="project" value="TreeGrafter"/>
</dbReference>
<dbReference type="InterPro" id="IPR046945">
    <property type="entry name" value="RHMD-like"/>
</dbReference>
<name>A0A6J6YQE4_9ZZZZ</name>
<evidence type="ECO:0000256" key="3">
    <source>
        <dbReference type="ARBA" id="ARBA00022842"/>
    </source>
</evidence>
<dbReference type="SUPFAM" id="SSF54826">
    <property type="entry name" value="Enolase N-terminal domain-like"/>
    <property type="match status" value="1"/>
</dbReference>
<evidence type="ECO:0000313" key="6">
    <source>
        <dbReference type="EMBL" id="CAB4811670.1"/>
    </source>
</evidence>
<dbReference type="SFLD" id="SFLDG00179">
    <property type="entry name" value="mandelate_racemase"/>
    <property type="match status" value="1"/>
</dbReference>
<protein>
    <submittedName>
        <fullName evidence="6">Unannotated protein</fullName>
    </submittedName>
</protein>
<dbReference type="PROSITE" id="PS00908">
    <property type="entry name" value="MR_MLE_1"/>
    <property type="match status" value="1"/>
</dbReference>
<dbReference type="Gene3D" id="3.20.20.120">
    <property type="entry name" value="Enolase-like C-terminal domain"/>
    <property type="match status" value="1"/>
</dbReference>
<dbReference type="PANTHER" id="PTHR13794:SF58">
    <property type="entry name" value="MITOCHONDRIAL ENOLASE SUPERFAMILY MEMBER 1"/>
    <property type="match status" value="1"/>
</dbReference>